<feature type="region of interest" description="Disordered" evidence="1">
    <location>
        <begin position="116"/>
        <end position="168"/>
    </location>
</feature>
<feature type="compositionally biased region" description="Basic and acidic residues" evidence="1">
    <location>
        <begin position="156"/>
        <end position="168"/>
    </location>
</feature>
<sequence>MYKKQYNITRIVALQNKSFKEAENIANNLPYTKIKTNNRFSVLNTIDNFPELPIASYSAVTNQKADLPKQQPVQIPNAEKKKISSSQPTSDISSKRDSFVVSAEREFYTAIEQELAKLKPVEEAPPDEVHEEHDQFTEMKPQPVPVQAELPNPSPQKEKAKDKGKEKT</sequence>
<accession>A0A9P0MBK3</accession>
<reference evidence="2" key="1">
    <citation type="submission" date="2022-03" db="EMBL/GenBank/DDBJ databases">
        <authorList>
            <person name="Sayadi A."/>
        </authorList>
    </citation>
    <scope>NUCLEOTIDE SEQUENCE</scope>
</reference>
<feature type="region of interest" description="Disordered" evidence="1">
    <location>
        <begin position="63"/>
        <end position="98"/>
    </location>
</feature>
<evidence type="ECO:0000313" key="3">
    <source>
        <dbReference type="Proteomes" id="UP001152888"/>
    </source>
</evidence>
<dbReference type="EMBL" id="CAKOFQ010008698">
    <property type="protein sequence ID" value="CAH2015479.1"/>
    <property type="molecule type" value="Genomic_DNA"/>
</dbReference>
<evidence type="ECO:0000313" key="2">
    <source>
        <dbReference type="EMBL" id="CAH2015479.1"/>
    </source>
</evidence>
<dbReference type="Proteomes" id="UP001152888">
    <property type="component" value="Unassembled WGS sequence"/>
</dbReference>
<evidence type="ECO:0000256" key="1">
    <source>
        <dbReference type="SAM" id="MobiDB-lite"/>
    </source>
</evidence>
<keyword evidence="3" id="KW-1185">Reference proteome</keyword>
<dbReference type="AlphaFoldDB" id="A0A9P0MBK3"/>
<name>A0A9P0MBK3_ACAOB</name>
<proteinExistence type="predicted"/>
<gene>
    <name evidence="2" type="ORF">ACAOBT_LOCUS34787</name>
</gene>
<protein>
    <submittedName>
        <fullName evidence="2">Uncharacterized protein</fullName>
    </submittedName>
</protein>
<organism evidence="2 3">
    <name type="scientific">Acanthoscelides obtectus</name>
    <name type="common">Bean weevil</name>
    <name type="synonym">Bruchus obtectus</name>
    <dbReference type="NCBI Taxonomy" id="200917"/>
    <lineage>
        <taxon>Eukaryota</taxon>
        <taxon>Metazoa</taxon>
        <taxon>Ecdysozoa</taxon>
        <taxon>Arthropoda</taxon>
        <taxon>Hexapoda</taxon>
        <taxon>Insecta</taxon>
        <taxon>Pterygota</taxon>
        <taxon>Neoptera</taxon>
        <taxon>Endopterygota</taxon>
        <taxon>Coleoptera</taxon>
        <taxon>Polyphaga</taxon>
        <taxon>Cucujiformia</taxon>
        <taxon>Chrysomeloidea</taxon>
        <taxon>Chrysomelidae</taxon>
        <taxon>Bruchinae</taxon>
        <taxon>Bruchini</taxon>
        <taxon>Acanthoscelides</taxon>
    </lineage>
</organism>
<dbReference type="OrthoDB" id="6807051at2759"/>
<comment type="caution">
    <text evidence="2">The sequence shown here is derived from an EMBL/GenBank/DDBJ whole genome shotgun (WGS) entry which is preliminary data.</text>
</comment>
<feature type="compositionally biased region" description="Basic and acidic residues" evidence="1">
    <location>
        <begin position="116"/>
        <end position="137"/>
    </location>
</feature>